<accession>A0A0P6SJ74</accession>
<protein>
    <submittedName>
        <fullName evidence="1">Uncharacterized protein</fullName>
    </submittedName>
</protein>
<dbReference type="EMBL" id="LHQM01000020">
    <property type="protein sequence ID" value="KPJ22282.1"/>
    <property type="molecule type" value="Genomic_DNA"/>
</dbReference>
<organism evidence="1 2">
    <name type="scientific">Streptococcus phocae</name>
    <dbReference type="NCBI Taxonomy" id="119224"/>
    <lineage>
        <taxon>Bacteria</taxon>
        <taxon>Bacillati</taxon>
        <taxon>Bacillota</taxon>
        <taxon>Bacilli</taxon>
        <taxon>Lactobacillales</taxon>
        <taxon>Streptococcaceae</taxon>
        <taxon>Streptococcus</taxon>
    </lineage>
</organism>
<dbReference type="PATRIC" id="fig|119224.3.peg.604"/>
<keyword evidence="2" id="KW-1185">Reference proteome</keyword>
<dbReference type="Proteomes" id="UP000049578">
    <property type="component" value="Unassembled WGS sequence"/>
</dbReference>
<dbReference type="AlphaFoldDB" id="A0A0P6SJ74"/>
<reference evidence="1 2" key="1">
    <citation type="submission" date="2015-08" db="EMBL/GenBank/DDBJ databases">
        <title>Genome sequence of Streptococcus phocae subsp. phocae ATCC 51973T isolated from liver specimen obtained from seal.</title>
        <authorList>
            <person name="Avendano-Herrera R."/>
        </authorList>
    </citation>
    <scope>NUCLEOTIDE SEQUENCE [LARGE SCALE GENOMIC DNA]</scope>
    <source>
        <strain evidence="1 2">ATCC 51973</strain>
    </source>
</reference>
<comment type="caution">
    <text evidence="1">The sequence shown here is derived from an EMBL/GenBank/DDBJ whole genome shotgun (WGS) entry which is preliminary data.</text>
</comment>
<gene>
    <name evidence="1" type="ORF">AKK44_05315</name>
</gene>
<evidence type="ECO:0000313" key="1">
    <source>
        <dbReference type="EMBL" id="KPJ22282.1"/>
    </source>
</evidence>
<evidence type="ECO:0000313" key="2">
    <source>
        <dbReference type="Proteomes" id="UP000049578"/>
    </source>
</evidence>
<sequence length="289" mass="32570">MINEVITLNIQGNGVSFEEGTDIRVLAQSLTSLQKLIEKIYLFAEGKSKMAESDYQNLKIQLINPHSGSWETDVLIGIQNVVFPITPFILQNNGDILQTIKNIYDFITYKIRAKEEGKKIEVKIENTNGLVNYISKNSGSVTIECPINIPELAEETAKCLQNLTKPIDGQSVSKVKLEGNSSSLELDNNDSKKFKSHSFTSDETFFLRGNIREAKADNYSGVIRVIETDDDDLVPGEDYHFVSKNVFDEEQFSESFLKDTDFEGKKRILIGPENNFDGQVKLIVIEKML</sequence>
<name>A0A0P6SJ74_9STRE</name>
<proteinExistence type="predicted"/>
<dbReference type="RefSeq" id="WP_054278822.1">
    <property type="nucleotide sequence ID" value="NZ_LHQM01000020.1"/>
</dbReference>